<dbReference type="Gene3D" id="1.10.3290.10">
    <property type="entry name" value="Fido-like domain"/>
    <property type="match status" value="1"/>
</dbReference>
<dbReference type="SUPFAM" id="SSF140931">
    <property type="entry name" value="Fic-like"/>
    <property type="match status" value="1"/>
</dbReference>
<dbReference type="Proteomes" id="UP000436655">
    <property type="component" value="Unassembled WGS sequence"/>
</dbReference>
<proteinExistence type="predicted"/>
<dbReference type="PROSITE" id="PS51459">
    <property type="entry name" value="FIDO"/>
    <property type="match status" value="1"/>
</dbReference>
<dbReference type="RefSeq" id="WP_125704893.1">
    <property type="nucleotide sequence ID" value="NZ_JBHTOO010000023.1"/>
</dbReference>
<feature type="domain" description="Fido" evidence="2">
    <location>
        <begin position="63"/>
        <end position="212"/>
    </location>
</feature>
<keyword evidence="4" id="KW-1185">Reference proteome</keyword>
<protein>
    <submittedName>
        <fullName evidence="3">Fic family protein</fullName>
    </submittedName>
</protein>
<dbReference type="InterPro" id="IPR003812">
    <property type="entry name" value="Fido"/>
</dbReference>
<dbReference type="EMBL" id="VDFN01000002">
    <property type="protein sequence ID" value="MQS44587.1"/>
    <property type="molecule type" value="Genomic_DNA"/>
</dbReference>
<evidence type="ECO:0000259" key="2">
    <source>
        <dbReference type="PROSITE" id="PS51459"/>
    </source>
</evidence>
<sequence length="250" mass="28224">MDNTALARFITSLGTLNGYGSTVYQTKQALDLKSTKPLNNDPDDIAIFNDSLNGIAAIKKIGFSTDGIIAINKEFKSASDEQPNMPGHLRNANYNPDDRTAILISNDSKDAYFPPDVVTKSDLNLIVEKFNDSDKSEQDAWKVFVEISKLQPFQDGNKRTALIAANDAYGTLENEKYLILPINDLDRAEFTLMLMRYYSAKNETDLETAFSRMMKLLPNDSDRLQELSKPIEEEHNSDLSTRKIKRELRD</sequence>
<accession>A0ABW9P6L6</accession>
<comment type="caution">
    <text evidence="3">The sequence shown here is derived from an EMBL/GenBank/DDBJ whole genome shotgun (WGS) entry which is preliminary data.</text>
</comment>
<evidence type="ECO:0000313" key="3">
    <source>
        <dbReference type="EMBL" id="MQS44587.1"/>
    </source>
</evidence>
<evidence type="ECO:0000256" key="1">
    <source>
        <dbReference type="SAM" id="MobiDB-lite"/>
    </source>
</evidence>
<evidence type="ECO:0000313" key="4">
    <source>
        <dbReference type="Proteomes" id="UP000436655"/>
    </source>
</evidence>
<gene>
    <name evidence="3" type="ORF">FHL03_03705</name>
</gene>
<organism evidence="3 4">
    <name type="scientific">Companilactobacillus mishanensis</name>
    <dbReference type="NCBI Taxonomy" id="2486008"/>
    <lineage>
        <taxon>Bacteria</taxon>
        <taxon>Bacillati</taxon>
        <taxon>Bacillota</taxon>
        <taxon>Bacilli</taxon>
        <taxon>Lactobacillales</taxon>
        <taxon>Lactobacillaceae</taxon>
        <taxon>Companilactobacillus</taxon>
    </lineage>
</organism>
<name>A0ABW9P6L6_9LACO</name>
<dbReference type="Pfam" id="PF02661">
    <property type="entry name" value="Fic"/>
    <property type="match status" value="1"/>
</dbReference>
<reference evidence="3 4" key="1">
    <citation type="journal article" date="2019" name="Syst. Appl. Microbiol.">
        <title>Polyphasic characterization of two novel Lactobacillus spp. isolated from blown salami packages: Description of Lactobacillus halodurans sp. nov. and Lactobacillus salsicarnum sp. nov.</title>
        <authorList>
            <person name="Schuster J.A."/>
            <person name="Klingl A."/>
            <person name="Vogel R.F."/>
            <person name="Ehrmann M.A."/>
        </authorList>
    </citation>
    <scope>NUCLEOTIDE SEQUENCE [LARGE SCALE GENOMIC DNA]</scope>
    <source>
        <strain evidence="3 4">TMW 1.2098</strain>
    </source>
</reference>
<feature type="region of interest" description="Disordered" evidence="1">
    <location>
        <begin position="228"/>
        <end position="250"/>
    </location>
</feature>
<dbReference type="InterPro" id="IPR036597">
    <property type="entry name" value="Fido-like_dom_sf"/>
</dbReference>